<accession>A0ABN3W972</accession>
<organism evidence="1 2">
    <name type="scientific">Streptosporangium fragile</name>
    <dbReference type="NCBI Taxonomy" id="46186"/>
    <lineage>
        <taxon>Bacteria</taxon>
        <taxon>Bacillati</taxon>
        <taxon>Actinomycetota</taxon>
        <taxon>Actinomycetes</taxon>
        <taxon>Streptosporangiales</taxon>
        <taxon>Streptosporangiaceae</taxon>
        <taxon>Streptosporangium</taxon>
    </lineage>
</organism>
<sequence length="275" mass="28073">MDLGLRNKVALVAGGSSGLGLAAARELAAEGAHVAIGARDPERLATAERGLKEVARGRVHTTSVDITDRAATRRWVDEVAADFGALHVVLVSGGSPPTGTASQFEPAEYRAAVDGVLLPAVDLALAALPHLRAARWGRLLFVASETASVPVPQLALSGVTRAAIVRFAQSLAAELGRDGITVNVLAPGTTRTPLVERAAVKLAGGGDPEAQLNAMGGHSAVGRIARPDEFAAVAAFLASERASFVTGGVHLIDGGAGVMGPEPPHLTAARKDTYT</sequence>
<comment type="caution">
    <text evidence="1">The sequence shown here is derived from an EMBL/GenBank/DDBJ whole genome shotgun (WGS) entry which is preliminary data.</text>
</comment>
<dbReference type="PANTHER" id="PTHR43975:SF2">
    <property type="entry name" value="EG:BACR7A4.14 PROTEIN-RELATED"/>
    <property type="match status" value="1"/>
</dbReference>
<dbReference type="SUPFAM" id="SSF51735">
    <property type="entry name" value="NAD(P)-binding Rossmann-fold domains"/>
    <property type="match status" value="1"/>
</dbReference>
<keyword evidence="2" id="KW-1185">Reference proteome</keyword>
<dbReference type="PANTHER" id="PTHR43975">
    <property type="entry name" value="ZGC:101858"/>
    <property type="match status" value="1"/>
</dbReference>
<dbReference type="RefSeq" id="WP_344980531.1">
    <property type="nucleotide sequence ID" value="NZ_BAAAVI010000078.1"/>
</dbReference>
<dbReference type="EMBL" id="BAAAVI010000078">
    <property type="protein sequence ID" value="GAA2904058.1"/>
    <property type="molecule type" value="Genomic_DNA"/>
</dbReference>
<dbReference type="InterPro" id="IPR002347">
    <property type="entry name" value="SDR_fam"/>
</dbReference>
<evidence type="ECO:0000313" key="1">
    <source>
        <dbReference type="EMBL" id="GAA2904058.1"/>
    </source>
</evidence>
<dbReference type="Pfam" id="PF13561">
    <property type="entry name" value="adh_short_C2"/>
    <property type="match status" value="1"/>
</dbReference>
<proteinExistence type="predicted"/>
<evidence type="ECO:0000313" key="2">
    <source>
        <dbReference type="Proteomes" id="UP001500831"/>
    </source>
</evidence>
<dbReference type="InterPro" id="IPR036291">
    <property type="entry name" value="NAD(P)-bd_dom_sf"/>
</dbReference>
<protein>
    <submittedName>
        <fullName evidence="1">SDR family oxidoreductase</fullName>
    </submittedName>
</protein>
<name>A0ABN3W972_9ACTN</name>
<dbReference type="Proteomes" id="UP001500831">
    <property type="component" value="Unassembled WGS sequence"/>
</dbReference>
<gene>
    <name evidence="1" type="ORF">GCM10010517_70080</name>
</gene>
<dbReference type="Gene3D" id="3.40.50.720">
    <property type="entry name" value="NAD(P)-binding Rossmann-like Domain"/>
    <property type="match status" value="1"/>
</dbReference>
<reference evidence="1 2" key="1">
    <citation type="journal article" date="2019" name="Int. J. Syst. Evol. Microbiol.">
        <title>The Global Catalogue of Microorganisms (GCM) 10K type strain sequencing project: providing services to taxonomists for standard genome sequencing and annotation.</title>
        <authorList>
            <consortium name="The Broad Institute Genomics Platform"/>
            <consortium name="The Broad Institute Genome Sequencing Center for Infectious Disease"/>
            <person name="Wu L."/>
            <person name="Ma J."/>
        </authorList>
    </citation>
    <scope>NUCLEOTIDE SEQUENCE [LARGE SCALE GENOMIC DNA]</scope>
    <source>
        <strain evidence="1 2">JCM 6242</strain>
    </source>
</reference>
<dbReference type="PRINTS" id="PR00081">
    <property type="entry name" value="GDHRDH"/>
</dbReference>